<evidence type="ECO:0000256" key="5">
    <source>
        <dbReference type="ARBA" id="ARBA00022692"/>
    </source>
</evidence>
<dbReference type="Proteomes" id="UP000751518">
    <property type="component" value="Unassembled WGS sequence"/>
</dbReference>
<evidence type="ECO:0000256" key="9">
    <source>
        <dbReference type="ARBA" id="ARBA00023049"/>
    </source>
</evidence>
<evidence type="ECO:0000256" key="6">
    <source>
        <dbReference type="ARBA" id="ARBA00022801"/>
    </source>
</evidence>
<dbReference type="InterPro" id="IPR004387">
    <property type="entry name" value="Pept_M50_Zn"/>
</dbReference>
<dbReference type="AlphaFoldDB" id="A0A955LJL3"/>
<sequence>MSIIIIIATLSFLVFIHELGHFLAAKWAGIQVDEFAIGMGPKLVTFYNDGETNYTLRILPIGGFVNMLGENPPAAGENPIESERSFNSKPPLKRAIVLSAGIFMNILFGTILIGIIFTAIGKPDPKPVLQISEIATNSPAESAGLSSGNYITGYKLPSDDAFSEDFTGSSFSDFVAANQGNEINLQVKLSVDPKMSAYVISLTPRTEVPEGEGAIGISFYESYEINYVKIKLINVPAETIKASVGLVSAIFQGLITMLSNLIHGSVPQDIAGPIGVAKLTSDAAKEGIFPLLQVIALISLNLGIVNLLPFPALDGGRLVFVIFEGITRKKILAKYEGWLHTIGFVLLMILVLVLSYFDIQRFF</sequence>
<gene>
    <name evidence="13" type="ORF">KC614_01815</name>
</gene>
<dbReference type="InterPro" id="IPR008915">
    <property type="entry name" value="Peptidase_M50"/>
</dbReference>
<dbReference type="GO" id="GO:0006508">
    <property type="term" value="P:proteolysis"/>
    <property type="evidence" value="ECO:0007669"/>
    <property type="project" value="UniProtKB-KW"/>
</dbReference>
<feature type="transmembrane region" description="Helical" evidence="11">
    <location>
        <begin position="288"/>
        <end position="308"/>
    </location>
</feature>
<comment type="subcellular location">
    <subcellularLocation>
        <location evidence="2">Membrane</location>
        <topology evidence="2">Multi-pass membrane protein</topology>
    </subcellularLocation>
</comment>
<evidence type="ECO:0000256" key="7">
    <source>
        <dbReference type="ARBA" id="ARBA00022833"/>
    </source>
</evidence>
<keyword evidence="7" id="KW-0862">Zinc</keyword>
<evidence type="ECO:0000256" key="1">
    <source>
        <dbReference type="ARBA" id="ARBA00001947"/>
    </source>
</evidence>
<feature type="transmembrane region" description="Helical" evidence="11">
    <location>
        <begin position="95"/>
        <end position="120"/>
    </location>
</feature>
<dbReference type="Pfam" id="PF02163">
    <property type="entry name" value="Peptidase_M50"/>
    <property type="match status" value="1"/>
</dbReference>
<keyword evidence="6" id="KW-0378">Hydrolase</keyword>
<evidence type="ECO:0000313" key="13">
    <source>
        <dbReference type="EMBL" id="MCA9391922.1"/>
    </source>
</evidence>
<name>A0A955LJL3_UNCKA</name>
<dbReference type="PANTHER" id="PTHR42837:SF2">
    <property type="entry name" value="MEMBRANE METALLOPROTEASE ARASP2, CHLOROPLASTIC-RELATED"/>
    <property type="match status" value="1"/>
</dbReference>
<keyword evidence="4 13" id="KW-0645">Protease</keyword>
<evidence type="ECO:0000313" key="14">
    <source>
        <dbReference type="Proteomes" id="UP000751518"/>
    </source>
</evidence>
<protein>
    <submittedName>
        <fullName evidence="13">Site-2 protease family protein</fullName>
    </submittedName>
</protein>
<dbReference type="GO" id="GO:0016020">
    <property type="term" value="C:membrane"/>
    <property type="evidence" value="ECO:0007669"/>
    <property type="project" value="UniProtKB-SubCell"/>
</dbReference>
<feature type="transmembrane region" description="Helical" evidence="11">
    <location>
        <begin position="338"/>
        <end position="357"/>
    </location>
</feature>
<evidence type="ECO:0000256" key="3">
    <source>
        <dbReference type="ARBA" id="ARBA00007931"/>
    </source>
</evidence>
<keyword evidence="9" id="KW-0482">Metalloprotease</keyword>
<keyword evidence="8 11" id="KW-1133">Transmembrane helix</keyword>
<keyword evidence="10 11" id="KW-0472">Membrane</keyword>
<reference evidence="13" key="1">
    <citation type="submission" date="2020-04" db="EMBL/GenBank/DDBJ databases">
        <authorList>
            <person name="Zhang T."/>
        </authorList>
    </citation>
    <scope>NUCLEOTIDE SEQUENCE</scope>
    <source>
        <strain evidence="13">HKST-UBA03</strain>
    </source>
</reference>
<evidence type="ECO:0000256" key="11">
    <source>
        <dbReference type="SAM" id="Phobius"/>
    </source>
</evidence>
<comment type="cofactor">
    <cofactor evidence="1">
        <name>Zn(2+)</name>
        <dbReference type="ChEBI" id="CHEBI:29105"/>
    </cofactor>
</comment>
<dbReference type="CDD" id="cd06163">
    <property type="entry name" value="S2P-M50_PDZ_RseP-like"/>
    <property type="match status" value="1"/>
</dbReference>
<keyword evidence="5 11" id="KW-0812">Transmembrane</keyword>
<dbReference type="EMBL" id="JAGQKZ010000010">
    <property type="protein sequence ID" value="MCA9391922.1"/>
    <property type="molecule type" value="Genomic_DNA"/>
</dbReference>
<feature type="domain" description="Peptidase M50" evidence="12">
    <location>
        <begin position="6"/>
        <end position="350"/>
    </location>
</feature>
<evidence type="ECO:0000256" key="8">
    <source>
        <dbReference type="ARBA" id="ARBA00022989"/>
    </source>
</evidence>
<evidence type="ECO:0000256" key="4">
    <source>
        <dbReference type="ARBA" id="ARBA00022670"/>
    </source>
</evidence>
<dbReference type="GO" id="GO:0004222">
    <property type="term" value="F:metalloendopeptidase activity"/>
    <property type="evidence" value="ECO:0007669"/>
    <property type="project" value="InterPro"/>
</dbReference>
<proteinExistence type="inferred from homology"/>
<comment type="caution">
    <text evidence="13">The sequence shown here is derived from an EMBL/GenBank/DDBJ whole genome shotgun (WGS) entry which is preliminary data.</text>
</comment>
<dbReference type="Gene3D" id="2.30.42.10">
    <property type="match status" value="1"/>
</dbReference>
<reference evidence="13" key="2">
    <citation type="journal article" date="2021" name="Microbiome">
        <title>Successional dynamics and alternative stable states in a saline activated sludge microbial community over 9 years.</title>
        <authorList>
            <person name="Wang Y."/>
            <person name="Ye J."/>
            <person name="Ju F."/>
            <person name="Liu L."/>
            <person name="Boyd J.A."/>
            <person name="Deng Y."/>
            <person name="Parks D.H."/>
            <person name="Jiang X."/>
            <person name="Yin X."/>
            <person name="Woodcroft B.J."/>
            <person name="Tyson G.W."/>
            <person name="Hugenholtz P."/>
            <person name="Polz M.F."/>
            <person name="Zhang T."/>
        </authorList>
    </citation>
    <scope>NUCLEOTIDE SEQUENCE</scope>
    <source>
        <strain evidence="13">HKST-UBA03</strain>
    </source>
</reference>
<dbReference type="PANTHER" id="PTHR42837">
    <property type="entry name" value="REGULATOR OF SIGMA-E PROTEASE RSEP"/>
    <property type="match status" value="1"/>
</dbReference>
<evidence type="ECO:0000256" key="10">
    <source>
        <dbReference type="ARBA" id="ARBA00023136"/>
    </source>
</evidence>
<evidence type="ECO:0000256" key="2">
    <source>
        <dbReference type="ARBA" id="ARBA00004141"/>
    </source>
</evidence>
<dbReference type="InterPro" id="IPR036034">
    <property type="entry name" value="PDZ_sf"/>
</dbReference>
<comment type="similarity">
    <text evidence="3">Belongs to the peptidase M50B family.</text>
</comment>
<organism evidence="13 14">
    <name type="scientific">candidate division WWE3 bacterium</name>
    <dbReference type="NCBI Taxonomy" id="2053526"/>
    <lineage>
        <taxon>Bacteria</taxon>
        <taxon>Katanobacteria</taxon>
    </lineage>
</organism>
<accession>A0A955LJL3</accession>
<evidence type="ECO:0000259" key="12">
    <source>
        <dbReference type="Pfam" id="PF02163"/>
    </source>
</evidence>